<evidence type="ECO:0000259" key="4">
    <source>
        <dbReference type="Pfam" id="PF08241"/>
    </source>
</evidence>
<dbReference type="OrthoDB" id="9797252at2"/>
<evidence type="ECO:0000313" key="6">
    <source>
        <dbReference type="Proteomes" id="UP000295172"/>
    </source>
</evidence>
<name>A0A4R4WDS1_9ACTN</name>
<dbReference type="AlphaFoldDB" id="A0A4R4WDS1"/>
<dbReference type="EMBL" id="SMKR01000177">
    <property type="protein sequence ID" value="TDD16371.1"/>
    <property type="molecule type" value="Genomic_DNA"/>
</dbReference>
<dbReference type="GO" id="GO:0008757">
    <property type="term" value="F:S-adenosylmethionine-dependent methyltransferase activity"/>
    <property type="evidence" value="ECO:0007669"/>
    <property type="project" value="InterPro"/>
</dbReference>
<comment type="similarity">
    <text evidence="1">Belongs to the methyltransferase superfamily.</text>
</comment>
<dbReference type="CDD" id="cd02440">
    <property type="entry name" value="AdoMet_MTases"/>
    <property type="match status" value="1"/>
</dbReference>
<dbReference type="PANTHER" id="PTHR44942:SF4">
    <property type="entry name" value="METHYLTRANSFERASE TYPE 11 DOMAIN-CONTAINING PROTEIN"/>
    <property type="match status" value="1"/>
</dbReference>
<proteinExistence type="inferred from homology"/>
<keyword evidence="6" id="KW-1185">Reference proteome</keyword>
<dbReference type="InterPro" id="IPR013216">
    <property type="entry name" value="Methyltransf_11"/>
</dbReference>
<dbReference type="SUPFAM" id="SSF53335">
    <property type="entry name" value="S-adenosyl-L-methionine-dependent methyltransferases"/>
    <property type="match status" value="1"/>
</dbReference>
<keyword evidence="3 5" id="KW-0808">Transferase</keyword>
<accession>A0A4R4WDS1</accession>
<evidence type="ECO:0000256" key="3">
    <source>
        <dbReference type="ARBA" id="ARBA00022679"/>
    </source>
</evidence>
<dbReference type="RefSeq" id="WP_132326273.1">
    <property type="nucleotide sequence ID" value="NZ_SMKR01000177.1"/>
</dbReference>
<dbReference type="InterPro" id="IPR051052">
    <property type="entry name" value="Diverse_substrate_MTase"/>
</dbReference>
<comment type="caution">
    <text evidence="5">The sequence shown here is derived from an EMBL/GenBank/DDBJ whole genome shotgun (WGS) entry which is preliminary data.</text>
</comment>
<feature type="domain" description="Methyltransferase type 11" evidence="4">
    <location>
        <begin position="45"/>
        <end position="134"/>
    </location>
</feature>
<gene>
    <name evidence="5" type="ORF">E1218_29855</name>
</gene>
<reference evidence="5 6" key="1">
    <citation type="submission" date="2019-02" db="EMBL/GenBank/DDBJ databases">
        <title>Draft genome sequences of novel Actinobacteria.</title>
        <authorList>
            <person name="Sahin N."/>
            <person name="Ay H."/>
            <person name="Saygin H."/>
        </authorList>
    </citation>
    <scope>NUCLEOTIDE SEQUENCE [LARGE SCALE GENOMIC DNA]</scope>
    <source>
        <strain evidence="5 6">16K104</strain>
    </source>
</reference>
<dbReference type="GO" id="GO:0032259">
    <property type="term" value="P:methylation"/>
    <property type="evidence" value="ECO:0007669"/>
    <property type="project" value="UniProtKB-KW"/>
</dbReference>
<dbReference type="PANTHER" id="PTHR44942">
    <property type="entry name" value="METHYLTRANSF_11 DOMAIN-CONTAINING PROTEIN"/>
    <property type="match status" value="1"/>
</dbReference>
<evidence type="ECO:0000256" key="2">
    <source>
        <dbReference type="ARBA" id="ARBA00022603"/>
    </source>
</evidence>
<dbReference type="InterPro" id="IPR029063">
    <property type="entry name" value="SAM-dependent_MTases_sf"/>
</dbReference>
<sequence>MNREQLRQTFGEDAELYDRVRPTYPPALYDDIAELLGNPDRVRVLEIGPGTGQATRPMVERGWSVTALELSPDLAGMARRNLPEVEVIEADFDTWELPAATYDLVLSATAFHWLDPATRVERCAQLLRPGGMLAVVSTEHVLGGSVRLFEQLMDCYRRFMDDADTTGLQPADAIPQDSAEIDATGLFRPVEFRRYERDLTYSTAQYLDVLSSYSGHRALTTQRRDGLYGCISTLIDAEGGSITKRYLTQLSAAISLTDPLHPGSFTSENDRAGRAITRRLSGLT</sequence>
<dbReference type="Pfam" id="PF08241">
    <property type="entry name" value="Methyltransf_11"/>
    <property type="match status" value="1"/>
</dbReference>
<dbReference type="Proteomes" id="UP000295172">
    <property type="component" value="Unassembled WGS sequence"/>
</dbReference>
<protein>
    <submittedName>
        <fullName evidence="5">Class I SAM-dependent methyltransferase</fullName>
    </submittedName>
</protein>
<evidence type="ECO:0000256" key="1">
    <source>
        <dbReference type="ARBA" id="ARBA00008361"/>
    </source>
</evidence>
<organism evidence="5 6">
    <name type="scientific">Kribbella turkmenica</name>
    <dbReference type="NCBI Taxonomy" id="2530375"/>
    <lineage>
        <taxon>Bacteria</taxon>
        <taxon>Bacillati</taxon>
        <taxon>Actinomycetota</taxon>
        <taxon>Actinomycetes</taxon>
        <taxon>Propionibacteriales</taxon>
        <taxon>Kribbellaceae</taxon>
        <taxon>Kribbella</taxon>
    </lineage>
</organism>
<dbReference type="Gene3D" id="3.40.50.150">
    <property type="entry name" value="Vaccinia Virus protein VP39"/>
    <property type="match status" value="1"/>
</dbReference>
<keyword evidence="2 5" id="KW-0489">Methyltransferase</keyword>
<evidence type="ECO:0000313" key="5">
    <source>
        <dbReference type="EMBL" id="TDD16371.1"/>
    </source>
</evidence>